<dbReference type="AlphaFoldDB" id="A0A1E3WMX7"/>
<comment type="caution">
    <text evidence="2">The sequence shown here is derived from an EMBL/GenBank/DDBJ whole genome shotgun (WGS) entry which is preliminary data.</text>
</comment>
<evidence type="ECO:0000313" key="3">
    <source>
        <dbReference type="Proteomes" id="UP000095131"/>
    </source>
</evidence>
<evidence type="ECO:0000313" key="2">
    <source>
        <dbReference type="EMBL" id="ODS11131.1"/>
    </source>
</evidence>
<sequence>MHQNRLVTENIAKLRQDVKAATTQDHLLAVIKDVEQHVGPLDYKDPIMHGLKWFLIAANVLGFLFIFLRVGYEWADFVAIYLIDWSSVWLPIVSLALLFNYGYEKGWYPIALKFNLPLLAGVMASVVFFFPVWNEGYWAFMYGFGYVLSMGDIDERQFSFMLWLTITSCAVWFWLDSRANWRKHLSERIFYLDALFDNQLKEIDEDPAVSLAYLQDQFKEFNLGNGARDLLSFCEGEHQWQDQGKEQNLHYYLFNFEFTEKKTKMVSDGKGGYKSKNEDVIHNRYGIILDFPYQSELSIDGYKKGKYEGEEYETESNAFNKLFDTKSIDPISAALFLKPAVIASIMQFEKKCISPTIEVNCHGRICISSSSKLIVEKPKQSLLNPATFYKEIAKNTELVRVKRILGFATDLVRYNDNNFKSDS</sequence>
<dbReference type="EMBL" id="MDCJ01000002">
    <property type="protein sequence ID" value="ODS11131.1"/>
    <property type="molecule type" value="Genomic_DNA"/>
</dbReference>
<name>A0A1E3WMX7_9VIBR</name>
<feature type="transmembrane region" description="Helical" evidence="1">
    <location>
        <begin position="114"/>
        <end position="133"/>
    </location>
</feature>
<evidence type="ECO:0008006" key="4">
    <source>
        <dbReference type="Google" id="ProtNLM"/>
    </source>
</evidence>
<gene>
    <name evidence="2" type="ORF">VSF3289_01396</name>
</gene>
<keyword evidence="1" id="KW-0472">Membrane</keyword>
<reference evidence="2 3" key="1">
    <citation type="submission" date="2016-08" db="EMBL/GenBank/DDBJ databases">
        <title>Genome sequencing of Vibrio scophthalmi strain FP3289, an isolated from Paralichthys olivaceus.</title>
        <authorList>
            <person name="Han H.-J."/>
        </authorList>
    </citation>
    <scope>NUCLEOTIDE SEQUENCE [LARGE SCALE GENOMIC DNA]</scope>
    <source>
        <strain evidence="2 3">FP3289</strain>
    </source>
</reference>
<keyword evidence="1" id="KW-0812">Transmembrane</keyword>
<feature type="transmembrane region" description="Helical" evidence="1">
    <location>
        <begin position="53"/>
        <end position="72"/>
    </location>
</feature>
<accession>A0A1E3WMX7</accession>
<dbReference type="PATRIC" id="fig|45658.8.peg.1388"/>
<feature type="transmembrane region" description="Helical" evidence="1">
    <location>
        <begin position="158"/>
        <end position="175"/>
    </location>
</feature>
<dbReference type="RefSeq" id="WP_069446493.1">
    <property type="nucleotide sequence ID" value="NZ_MDCJ01000002.1"/>
</dbReference>
<feature type="transmembrane region" description="Helical" evidence="1">
    <location>
        <begin position="78"/>
        <end position="102"/>
    </location>
</feature>
<keyword evidence="1" id="KW-1133">Transmembrane helix</keyword>
<protein>
    <recommendedName>
        <fullName evidence="4">Galanin</fullName>
    </recommendedName>
</protein>
<proteinExistence type="predicted"/>
<dbReference type="OrthoDB" id="6638271at2"/>
<dbReference type="Proteomes" id="UP000095131">
    <property type="component" value="Unassembled WGS sequence"/>
</dbReference>
<organism evidence="2 3">
    <name type="scientific">Vibrio scophthalmi</name>
    <dbReference type="NCBI Taxonomy" id="45658"/>
    <lineage>
        <taxon>Bacteria</taxon>
        <taxon>Pseudomonadati</taxon>
        <taxon>Pseudomonadota</taxon>
        <taxon>Gammaproteobacteria</taxon>
        <taxon>Vibrionales</taxon>
        <taxon>Vibrionaceae</taxon>
        <taxon>Vibrio</taxon>
    </lineage>
</organism>
<evidence type="ECO:0000256" key="1">
    <source>
        <dbReference type="SAM" id="Phobius"/>
    </source>
</evidence>